<evidence type="ECO:0000256" key="3">
    <source>
        <dbReference type="ARBA" id="ARBA00022679"/>
    </source>
</evidence>
<dbReference type="PANTHER" id="PTHR20961">
    <property type="entry name" value="GLYCOSYLTRANSFERASE"/>
    <property type="match status" value="1"/>
</dbReference>
<feature type="domain" description="Glycosyltransferase 61 catalytic" evidence="11">
    <location>
        <begin position="354"/>
        <end position="459"/>
    </location>
</feature>
<dbReference type="PANTHER" id="PTHR20961:SF148">
    <property type="entry name" value="EGF DOMAIN-SPECIFIC O-LINKED N-ACETYLGLUCOSAMINE TRANSFERASE"/>
    <property type="match status" value="1"/>
</dbReference>
<keyword evidence="5" id="KW-0256">Endoplasmic reticulum</keyword>
<dbReference type="AlphaFoldDB" id="A0A2A2KUZ8"/>
<reference evidence="12 13" key="1">
    <citation type="journal article" date="2017" name="Curr. Biol.">
        <title>Genome architecture and evolution of a unichromosomal asexual nematode.</title>
        <authorList>
            <person name="Fradin H."/>
            <person name="Zegar C."/>
            <person name="Gutwein M."/>
            <person name="Lucas J."/>
            <person name="Kovtun M."/>
            <person name="Corcoran D."/>
            <person name="Baugh L.R."/>
            <person name="Kiontke K."/>
            <person name="Gunsalus K."/>
            <person name="Fitch D.H."/>
            <person name="Piano F."/>
        </authorList>
    </citation>
    <scope>NUCLEOTIDE SEQUENCE [LARGE SCALE GENOMIC DNA]</scope>
    <source>
        <strain evidence="12">PF1309</strain>
    </source>
</reference>
<name>A0A2A2KUZ8_9BILA</name>
<dbReference type="STRING" id="2018661.A0A2A2KUZ8"/>
<protein>
    <recommendedName>
        <fullName evidence="7">EGF domain-specific O-linked N-acetylglucosamine transferase</fullName>
        <ecNumber evidence="1">2.4.1.255</ecNumber>
    </recommendedName>
    <alternativeName>
        <fullName evidence="8">Extracellular O-linked N-acetylglucosamine transferase</fullName>
    </alternativeName>
</protein>
<evidence type="ECO:0000313" key="12">
    <source>
        <dbReference type="EMBL" id="PAV77699.1"/>
    </source>
</evidence>
<keyword evidence="2" id="KW-0328">Glycosyltransferase</keyword>
<comment type="catalytic activity">
    <reaction evidence="9">
        <text>L-seryl-[protein] + UDP-N-acetyl-alpha-D-glucosamine = 3-O-(N-acetyl-beta-D-glucosaminyl)-L-seryl-[protein] + UDP + H(+)</text>
        <dbReference type="Rhea" id="RHEA:48904"/>
        <dbReference type="Rhea" id="RHEA-COMP:9863"/>
        <dbReference type="Rhea" id="RHEA-COMP:12251"/>
        <dbReference type="ChEBI" id="CHEBI:15378"/>
        <dbReference type="ChEBI" id="CHEBI:29999"/>
        <dbReference type="ChEBI" id="CHEBI:57705"/>
        <dbReference type="ChEBI" id="CHEBI:58223"/>
        <dbReference type="ChEBI" id="CHEBI:90838"/>
        <dbReference type="EC" id="2.4.1.255"/>
    </reaction>
</comment>
<dbReference type="Pfam" id="PF04577">
    <property type="entry name" value="Glyco_transf_61"/>
    <property type="match status" value="1"/>
</dbReference>
<evidence type="ECO:0000256" key="2">
    <source>
        <dbReference type="ARBA" id="ARBA00022676"/>
    </source>
</evidence>
<keyword evidence="3" id="KW-0808">Transferase</keyword>
<dbReference type="InterPro" id="IPR007657">
    <property type="entry name" value="Glycosyltransferase_61"/>
</dbReference>
<comment type="caution">
    <text evidence="12">The sequence shown here is derived from an EMBL/GenBank/DDBJ whole genome shotgun (WGS) entry which is preliminary data.</text>
</comment>
<evidence type="ECO:0000259" key="11">
    <source>
        <dbReference type="Pfam" id="PF04577"/>
    </source>
</evidence>
<evidence type="ECO:0000256" key="10">
    <source>
        <dbReference type="ARBA" id="ARBA00049432"/>
    </source>
</evidence>
<proteinExistence type="predicted"/>
<evidence type="ECO:0000256" key="8">
    <source>
        <dbReference type="ARBA" id="ARBA00042574"/>
    </source>
</evidence>
<evidence type="ECO:0000256" key="5">
    <source>
        <dbReference type="ARBA" id="ARBA00022824"/>
    </source>
</evidence>
<evidence type="ECO:0000256" key="6">
    <source>
        <dbReference type="ARBA" id="ARBA00023180"/>
    </source>
</evidence>
<dbReference type="Proteomes" id="UP000218231">
    <property type="component" value="Unassembled WGS sequence"/>
</dbReference>
<evidence type="ECO:0000313" key="13">
    <source>
        <dbReference type="Proteomes" id="UP000218231"/>
    </source>
</evidence>
<dbReference type="EMBL" id="LIAE01007666">
    <property type="protein sequence ID" value="PAV77699.1"/>
    <property type="molecule type" value="Genomic_DNA"/>
</dbReference>
<evidence type="ECO:0000256" key="9">
    <source>
        <dbReference type="ARBA" id="ARBA00048317"/>
    </source>
</evidence>
<evidence type="ECO:0000256" key="7">
    <source>
        <dbReference type="ARBA" id="ARBA00040944"/>
    </source>
</evidence>
<keyword evidence="13" id="KW-1185">Reference proteome</keyword>
<sequence>MSELSKKPISFSTRYFLICQATNVMNNGLAVFFVVSLLIPDHVEGTVASHWTDELELPKKLLEYKIRNDEGLKKKCLEDSECSITPEMLNNGRCWGFESTCAANSTYSAEFGLPKCRRNLPNSRAKQTFYDQGDFGYLKERQLLSDICASKEEEKTTLACSGQLRYCSGRNIFFDFRSFKAKGSARYRNDIIHSGEVGGNCEKSYPTAILANLQHKSYLQSWAFELEHFKSYDDFRVDKQNCDVIFERPTVIIKLDAAMNLYHHMCDFVNLHASQFINDTNFDRDIDIVWWDTAESGFVDTYFGAFWGVFSRRKPIELISLAGKKVCFKNFVLPLLARQYYGLFYNMPLTEGCHGSGLMQAFTEHSLFRLGIKQDGPFVPEKIRITILSRSTRYRRILNLDQLNHEISKLPNVELKIVDYNKDVPFLKQLEQTHNSDIFIGMHGSGLTHMLFLPNWAAVFEIYNCDDELCYLDLARLRNVKYWTWPKDKIHLVFPESEGIHPQSGKPHRKFTNYSFDPKLFGKIVKDIIDYVKRHPKYVEELRRKKRDLRSKQNNDGNPEL</sequence>
<dbReference type="EC" id="2.4.1.255" evidence="1"/>
<organism evidence="12 13">
    <name type="scientific">Diploscapter pachys</name>
    <dbReference type="NCBI Taxonomy" id="2018661"/>
    <lineage>
        <taxon>Eukaryota</taxon>
        <taxon>Metazoa</taxon>
        <taxon>Ecdysozoa</taxon>
        <taxon>Nematoda</taxon>
        <taxon>Chromadorea</taxon>
        <taxon>Rhabditida</taxon>
        <taxon>Rhabditina</taxon>
        <taxon>Rhabditomorpha</taxon>
        <taxon>Rhabditoidea</taxon>
        <taxon>Rhabditidae</taxon>
        <taxon>Diploscapter</taxon>
    </lineage>
</organism>
<dbReference type="GO" id="GO:0097363">
    <property type="term" value="F:protein O-acetylglucosaminyltransferase activity"/>
    <property type="evidence" value="ECO:0007669"/>
    <property type="project" value="UniProtKB-EC"/>
</dbReference>
<evidence type="ECO:0000256" key="4">
    <source>
        <dbReference type="ARBA" id="ARBA00022729"/>
    </source>
</evidence>
<evidence type="ECO:0000256" key="1">
    <source>
        <dbReference type="ARBA" id="ARBA00011970"/>
    </source>
</evidence>
<comment type="catalytic activity">
    <reaction evidence="10">
        <text>L-threonyl-[protein] + UDP-N-acetyl-alpha-D-glucosamine = 3-O-(N-acetyl-beta-D-glucosaminyl)-L-threonyl-[protein] + UDP + H(+)</text>
        <dbReference type="Rhea" id="RHEA:48908"/>
        <dbReference type="Rhea" id="RHEA-COMP:11060"/>
        <dbReference type="Rhea" id="RHEA-COMP:12252"/>
        <dbReference type="ChEBI" id="CHEBI:15378"/>
        <dbReference type="ChEBI" id="CHEBI:30013"/>
        <dbReference type="ChEBI" id="CHEBI:57705"/>
        <dbReference type="ChEBI" id="CHEBI:58223"/>
        <dbReference type="ChEBI" id="CHEBI:90840"/>
        <dbReference type="EC" id="2.4.1.255"/>
    </reaction>
</comment>
<keyword evidence="4" id="KW-0732">Signal</keyword>
<gene>
    <name evidence="12" type="ORF">WR25_01128</name>
</gene>
<dbReference type="OrthoDB" id="529273at2759"/>
<accession>A0A2A2KUZ8</accession>
<dbReference type="InterPro" id="IPR049625">
    <property type="entry name" value="Glyco_transf_61_cat"/>
</dbReference>
<dbReference type="GO" id="GO:0005788">
    <property type="term" value="C:endoplasmic reticulum lumen"/>
    <property type="evidence" value="ECO:0007669"/>
    <property type="project" value="TreeGrafter"/>
</dbReference>
<keyword evidence="6" id="KW-0325">Glycoprotein</keyword>